<accession>A0A3D8PXE2</accession>
<evidence type="ECO:0000256" key="1">
    <source>
        <dbReference type="NCBIfam" id="TIGR03093"/>
    </source>
</evidence>
<dbReference type="Proteomes" id="UP000256520">
    <property type="component" value="Unassembled WGS sequence"/>
</dbReference>
<sequence length="51" mass="5802">MEVFVVSSKNNNWSKKRVNTSVNPQGLSEDVVNQAPKSQLEQRSKKKNTKI</sequence>
<dbReference type="EMBL" id="PIOD01000006">
    <property type="protein sequence ID" value="RDW19809.1"/>
    <property type="molecule type" value="Genomic_DNA"/>
</dbReference>
<feature type="compositionally biased region" description="Polar residues" evidence="2">
    <location>
        <begin position="7"/>
        <end position="26"/>
    </location>
</feature>
<keyword evidence="4" id="KW-1185">Reference proteome</keyword>
<reference evidence="4" key="1">
    <citation type="submission" date="2017-11" db="EMBL/GenBank/DDBJ databases">
        <authorList>
            <person name="Zhu W."/>
        </authorList>
    </citation>
    <scope>NUCLEOTIDE SEQUENCE [LARGE SCALE GENOMIC DNA]</scope>
    <source>
        <strain evidence="4">CAU 1051</strain>
    </source>
</reference>
<proteinExistence type="predicted"/>
<evidence type="ECO:0000313" key="3">
    <source>
        <dbReference type="EMBL" id="RDW19809.1"/>
    </source>
</evidence>
<evidence type="ECO:0000313" key="4">
    <source>
        <dbReference type="Proteomes" id="UP000256520"/>
    </source>
</evidence>
<protein>
    <recommendedName>
        <fullName evidence="1">Small, acid-soluble spore protein L</fullName>
    </recommendedName>
</protein>
<dbReference type="AlphaFoldDB" id="A0A3D8PXE2"/>
<gene>
    <name evidence="3" type="primary">sspL</name>
    <name evidence="3" type="ORF">CWR45_07010</name>
</gene>
<comment type="caution">
    <text evidence="3">The sequence shown here is derived from an EMBL/GenBank/DDBJ whole genome shotgun (WGS) entry which is preliminary data.</text>
</comment>
<dbReference type="OrthoDB" id="2706737at2"/>
<name>A0A3D8PXE2_9BACI</name>
<feature type="region of interest" description="Disordered" evidence="2">
    <location>
        <begin position="1"/>
        <end position="51"/>
    </location>
</feature>
<evidence type="ECO:0000256" key="2">
    <source>
        <dbReference type="SAM" id="MobiDB-lite"/>
    </source>
</evidence>
<dbReference type="InterPro" id="IPR017526">
    <property type="entry name" value="SASP_SspL"/>
</dbReference>
<dbReference type="NCBIfam" id="TIGR03093">
    <property type="entry name" value="SASP_sspL"/>
    <property type="match status" value="1"/>
</dbReference>
<organism evidence="3 4">
    <name type="scientific">Oceanobacillus chungangensis</name>
    <dbReference type="NCBI Taxonomy" id="1229152"/>
    <lineage>
        <taxon>Bacteria</taxon>
        <taxon>Bacillati</taxon>
        <taxon>Bacillota</taxon>
        <taxon>Bacilli</taxon>
        <taxon>Bacillales</taxon>
        <taxon>Bacillaceae</taxon>
        <taxon>Oceanobacillus</taxon>
    </lineage>
</organism>